<evidence type="ECO:0000256" key="1">
    <source>
        <dbReference type="SAM" id="MobiDB-lite"/>
    </source>
</evidence>
<feature type="signal peptide" evidence="2">
    <location>
        <begin position="1"/>
        <end position="20"/>
    </location>
</feature>
<protein>
    <submittedName>
        <fullName evidence="3">Uncharacterized protein</fullName>
    </submittedName>
</protein>
<feature type="compositionally biased region" description="Low complexity" evidence="1">
    <location>
        <begin position="236"/>
        <end position="274"/>
    </location>
</feature>
<evidence type="ECO:0000256" key="2">
    <source>
        <dbReference type="SAM" id="SignalP"/>
    </source>
</evidence>
<feature type="chain" id="PRO_5015987251" evidence="2">
    <location>
        <begin position="21"/>
        <end position="274"/>
    </location>
</feature>
<sequence>MRVAAALVLVLACASHLVSAYPAFFAREELGCVAHPQKRYRKHGAPVADTVTRFVVTDVTTGKPAASVCPGTAYNVTVSFPEKRLAMLTVSNGNFSEPGDEECPNRVFFDRSQGFTAQTSHSMPLVVPCKQATPLVLKLTSATDSTAAYQAVDATLPLGAACAPVTCAQAAAALTALKSAAQKKKVVVPPSNVPPPKAGVPGAANLYPAGGLQPGMRVAEVPPGAVVPPPPENQQAAGKAAPVSSKAAPAAGAQTAQAVQPAATATPGGSIKKL</sequence>
<dbReference type="EMBL" id="BDRX01000007">
    <property type="protein sequence ID" value="GBF88919.1"/>
    <property type="molecule type" value="Genomic_DNA"/>
</dbReference>
<accession>A0A2V0NNU6</accession>
<reference evidence="3 4" key="1">
    <citation type="journal article" date="2018" name="Sci. Rep.">
        <title>Raphidocelis subcapitata (=Pseudokirchneriella subcapitata) provides an insight into genome evolution and environmental adaptations in the Sphaeropleales.</title>
        <authorList>
            <person name="Suzuki S."/>
            <person name="Yamaguchi H."/>
            <person name="Nakajima N."/>
            <person name="Kawachi M."/>
        </authorList>
    </citation>
    <scope>NUCLEOTIDE SEQUENCE [LARGE SCALE GENOMIC DNA]</scope>
    <source>
        <strain evidence="3 4">NIES-35</strain>
    </source>
</reference>
<gene>
    <name evidence="3" type="ORF">Rsub_01418</name>
</gene>
<dbReference type="OrthoDB" id="540432at2759"/>
<comment type="caution">
    <text evidence="3">The sequence shown here is derived from an EMBL/GenBank/DDBJ whole genome shotgun (WGS) entry which is preliminary data.</text>
</comment>
<proteinExistence type="predicted"/>
<keyword evidence="2" id="KW-0732">Signal</keyword>
<dbReference type="Proteomes" id="UP000247498">
    <property type="component" value="Unassembled WGS sequence"/>
</dbReference>
<keyword evidence="4" id="KW-1185">Reference proteome</keyword>
<feature type="region of interest" description="Disordered" evidence="1">
    <location>
        <begin position="223"/>
        <end position="274"/>
    </location>
</feature>
<name>A0A2V0NNU6_9CHLO</name>
<evidence type="ECO:0000313" key="4">
    <source>
        <dbReference type="Proteomes" id="UP000247498"/>
    </source>
</evidence>
<dbReference type="AlphaFoldDB" id="A0A2V0NNU6"/>
<evidence type="ECO:0000313" key="3">
    <source>
        <dbReference type="EMBL" id="GBF88919.1"/>
    </source>
</evidence>
<organism evidence="3 4">
    <name type="scientific">Raphidocelis subcapitata</name>
    <dbReference type="NCBI Taxonomy" id="307507"/>
    <lineage>
        <taxon>Eukaryota</taxon>
        <taxon>Viridiplantae</taxon>
        <taxon>Chlorophyta</taxon>
        <taxon>core chlorophytes</taxon>
        <taxon>Chlorophyceae</taxon>
        <taxon>CS clade</taxon>
        <taxon>Sphaeropleales</taxon>
        <taxon>Selenastraceae</taxon>
        <taxon>Raphidocelis</taxon>
    </lineage>
</organism>
<dbReference type="InParanoid" id="A0A2V0NNU6"/>